<comment type="caution">
    <text evidence="1">The sequence shown here is derived from an EMBL/GenBank/DDBJ whole genome shotgun (WGS) entry which is preliminary data.</text>
</comment>
<dbReference type="AlphaFoldDB" id="A0A0V0YY82"/>
<dbReference type="EMBL" id="JYDQ01001423">
    <property type="protein sequence ID" value="KRY05230.1"/>
    <property type="molecule type" value="Genomic_DNA"/>
</dbReference>
<sequence length="78" mass="8949">MLVGCSFYSTLFKVGIPYVQFYGAFIVQCTRPHLRQQRQQKMKKADLSKSPSHSLLSRKQLITTLQNVRDRRNGSCGT</sequence>
<protein>
    <submittedName>
        <fullName evidence="1">Uncharacterized protein</fullName>
    </submittedName>
</protein>
<keyword evidence="2" id="KW-1185">Reference proteome</keyword>
<reference evidence="1 2" key="1">
    <citation type="submission" date="2015-01" db="EMBL/GenBank/DDBJ databases">
        <title>Evolution of Trichinella species and genotypes.</title>
        <authorList>
            <person name="Korhonen P.K."/>
            <person name="Edoardo P."/>
            <person name="Giuseppe L.R."/>
            <person name="Gasser R.B."/>
        </authorList>
    </citation>
    <scope>NUCLEOTIDE SEQUENCE [LARGE SCALE GENOMIC DNA]</scope>
    <source>
        <strain evidence="1">ISS2496</strain>
    </source>
</reference>
<evidence type="ECO:0000313" key="1">
    <source>
        <dbReference type="EMBL" id="KRY05230.1"/>
    </source>
</evidence>
<proteinExistence type="predicted"/>
<dbReference type="Proteomes" id="UP000054783">
    <property type="component" value="Unassembled WGS sequence"/>
</dbReference>
<name>A0A0V0YY82_9BILA</name>
<accession>A0A0V0YY82</accession>
<organism evidence="1 2">
    <name type="scientific">Trichinella patagoniensis</name>
    <dbReference type="NCBI Taxonomy" id="990121"/>
    <lineage>
        <taxon>Eukaryota</taxon>
        <taxon>Metazoa</taxon>
        <taxon>Ecdysozoa</taxon>
        <taxon>Nematoda</taxon>
        <taxon>Enoplea</taxon>
        <taxon>Dorylaimia</taxon>
        <taxon>Trichinellida</taxon>
        <taxon>Trichinellidae</taxon>
        <taxon>Trichinella</taxon>
    </lineage>
</organism>
<evidence type="ECO:0000313" key="2">
    <source>
        <dbReference type="Proteomes" id="UP000054783"/>
    </source>
</evidence>
<gene>
    <name evidence="1" type="ORF">T12_6107</name>
</gene>